<keyword evidence="2" id="KW-1133">Transmembrane helix</keyword>
<gene>
    <name evidence="5" type="ORF">CQY20_31255</name>
    <name evidence="4" type="ORF">MAGR_35960</name>
</gene>
<keyword evidence="2" id="KW-0472">Membrane</keyword>
<evidence type="ECO:0000313" key="5">
    <source>
        <dbReference type="EMBL" id="PEG33348.1"/>
    </source>
</evidence>
<reference evidence="4" key="3">
    <citation type="submission" date="2020-02" db="EMBL/GenBank/DDBJ databases">
        <authorList>
            <person name="Matsumoto Y."/>
            <person name="Motooka D."/>
            <person name="Nakamura S."/>
        </authorList>
    </citation>
    <scope>NUCLEOTIDE SEQUENCE</scope>
    <source>
        <strain evidence="4">JCM 6377</strain>
    </source>
</reference>
<dbReference type="RefSeq" id="WP_097944833.1">
    <property type="nucleotide sequence ID" value="NZ_BLKS01000001.1"/>
</dbReference>
<feature type="region of interest" description="Disordered" evidence="1">
    <location>
        <begin position="218"/>
        <end position="259"/>
    </location>
</feature>
<feature type="transmembrane region" description="Helical" evidence="2">
    <location>
        <begin position="12"/>
        <end position="32"/>
    </location>
</feature>
<evidence type="ECO:0000313" key="4">
    <source>
        <dbReference type="EMBL" id="GFG52155.1"/>
    </source>
</evidence>
<sequence>MLWRYVKAQLMVLLCGGLVGPIFLIVYFAAGQSDLLKWMFYAGLAITAVDILVALALANYGAKSAAKTAALEQSGVLALAHIIGMGETGTRINEQPVVKLQLRIEGPGIASYEAQDRVIASVTRLGNLTNRKLVVLVDPATQQYQIDWERSALINGLVPATFTIAEENRTYDLSGQTGPLMEILQVLKNHGIGMNNMIDLRSNPAARQQVQAIVRRAAPTQATTQQPTAAAAAASPMPGAAGAPSSQYAASPEPSVSQRLQELETLRASGVISDEEYSTKRAQILADL</sequence>
<name>A0A2A7MQC5_MYCAG</name>
<dbReference type="Pfam" id="PF09851">
    <property type="entry name" value="SHOCT"/>
    <property type="match status" value="1"/>
</dbReference>
<evidence type="ECO:0000313" key="7">
    <source>
        <dbReference type="Proteomes" id="UP000465302"/>
    </source>
</evidence>
<dbReference type="OrthoDB" id="3748257at2"/>
<dbReference type="InterPro" id="IPR018649">
    <property type="entry name" value="SHOCT"/>
</dbReference>
<evidence type="ECO:0000313" key="6">
    <source>
        <dbReference type="Proteomes" id="UP000220914"/>
    </source>
</evidence>
<keyword evidence="2" id="KW-0812">Transmembrane</keyword>
<dbReference type="EMBL" id="PDCP01000120">
    <property type="protein sequence ID" value="PEG33348.1"/>
    <property type="molecule type" value="Genomic_DNA"/>
</dbReference>
<evidence type="ECO:0000259" key="3">
    <source>
        <dbReference type="Pfam" id="PF09851"/>
    </source>
</evidence>
<reference evidence="5 6" key="1">
    <citation type="submission" date="2017-10" db="EMBL/GenBank/DDBJ databases">
        <title>The new phylogeny of genus Mycobacterium.</title>
        <authorList>
            <person name="Tortoli E."/>
            <person name="Trovato A."/>
            <person name="Cirillo D.M."/>
        </authorList>
    </citation>
    <scope>NUCLEOTIDE SEQUENCE [LARGE SCALE GENOMIC DNA]</scope>
    <source>
        <strain evidence="5 6">CCUG37673</strain>
    </source>
</reference>
<feature type="transmembrane region" description="Helical" evidence="2">
    <location>
        <begin position="38"/>
        <end position="58"/>
    </location>
</feature>
<dbReference type="Proteomes" id="UP000465302">
    <property type="component" value="Unassembled WGS sequence"/>
</dbReference>
<dbReference type="Proteomes" id="UP000220914">
    <property type="component" value="Unassembled WGS sequence"/>
</dbReference>
<feature type="domain" description="SHOCT" evidence="3">
    <location>
        <begin position="259"/>
        <end position="285"/>
    </location>
</feature>
<proteinExistence type="predicted"/>
<protein>
    <submittedName>
        <fullName evidence="4">Membrane protein</fullName>
    </submittedName>
</protein>
<dbReference type="AlphaFoldDB" id="A0A2A7MQC5"/>
<dbReference type="EMBL" id="BLKS01000001">
    <property type="protein sequence ID" value="GFG52155.1"/>
    <property type="molecule type" value="Genomic_DNA"/>
</dbReference>
<feature type="compositionally biased region" description="Low complexity" evidence="1">
    <location>
        <begin position="218"/>
        <end position="247"/>
    </location>
</feature>
<evidence type="ECO:0000256" key="2">
    <source>
        <dbReference type="SAM" id="Phobius"/>
    </source>
</evidence>
<organism evidence="5 6">
    <name type="scientific">Mycolicibacterium agri</name>
    <name type="common">Mycobacterium agri</name>
    <dbReference type="NCBI Taxonomy" id="36811"/>
    <lineage>
        <taxon>Bacteria</taxon>
        <taxon>Bacillati</taxon>
        <taxon>Actinomycetota</taxon>
        <taxon>Actinomycetes</taxon>
        <taxon>Mycobacteriales</taxon>
        <taxon>Mycobacteriaceae</taxon>
        <taxon>Mycolicibacterium</taxon>
    </lineage>
</organism>
<reference evidence="4 7" key="2">
    <citation type="journal article" date="2019" name="Emerg. Microbes Infect.">
        <title>Comprehensive subspecies identification of 175 nontuberculous mycobacteria species based on 7547 genomic profiles.</title>
        <authorList>
            <person name="Matsumoto Y."/>
            <person name="Kinjo T."/>
            <person name="Motooka D."/>
            <person name="Nabeya D."/>
            <person name="Jung N."/>
            <person name="Uechi K."/>
            <person name="Horii T."/>
            <person name="Iida T."/>
            <person name="Fujita J."/>
            <person name="Nakamura S."/>
        </authorList>
    </citation>
    <scope>NUCLEOTIDE SEQUENCE [LARGE SCALE GENOMIC DNA]</scope>
    <source>
        <strain evidence="4 7">JCM 6377</strain>
    </source>
</reference>
<evidence type="ECO:0000256" key="1">
    <source>
        <dbReference type="SAM" id="MobiDB-lite"/>
    </source>
</evidence>
<keyword evidence="6" id="KW-1185">Reference proteome</keyword>
<comment type="caution">
    <text evidence="5">The sequence shown here is derived from an EMBL/GenBank/DDBJ whole genome shotgun (WGS) entry which is preliminary data.</text>
</comment>
<accession>A0A2A7MQC5</accession>